<dbReference type="InterPro" id="IPR036237">
    <property type="entry name" value="Xyl_isomerase-like_sf"/>
</dbReference>
<dbReference type="Proteomes" id="UP000487757">
    <property type="component" value="Unassembled WGS sequence"/>
</dbReference>
<dbReference type="PANTHER" id="PTHR12110">
    <property type="entry name" value="HYDROXYPYRUVATE ISOMERASE"/>
    <property type="match status" value="1"/>
</dbReference>
<name>A0A7K0G1V7_9SPHI</name>
<protein>
    <submittedName>
        <fullName evidence="2">TIM barrel protein</fullName>
    </submittedName>
</protein>
<reference evidence="2 3" key="1">
    <citation type="submission" date="2019-11" db="EMBL/GenBank/DDBJ databases">
        <title>Pedobacter petrophilus genome.</title>
        <authorList>
            <person name="Feldbauer M.J."/>
            <person name="Newman J.D."/>
        </authorList>
    </citation>
    <scope>NUCLEOTIDE SEQUENCE [LARGE SCALE GENOMIC DNA]</scope>
    <source>
        <strain evidence="2 3">LMG 29686</strain>
    </source>
</reference>
<evidence type="ECO:0000259" key="1">
    <source>
        <dbReference type="Pfam" id="PF01261"/>
    </source>
</evidence>
<dbReference type="Gene3D" id="3.20.20.150">
    <property type="entry name" value="Divalent-metal-dependent TIM barrel enzymes"/>
    <property type="match status" value="1"/>
</dbReference>
<feature type="domain" description="Xylose isomerase-like TIM barrel" evidence="1">
    <location>
        <begin position="52"/>
        <end position="279"/>
    </location>
</feature>
<dbReference type="RefSeq" id="WP_154281183.1">
    <property type="nucleotide sequence ID" value="NZ_JBHUJQ010000001.1"/>
</dbReference>
<dbReference type="OrthoDB" id="3185623at2"/>
<dbReference type="EMBL" id="WKKH01000018">
    <property type="protein sequence ID" value="MRX76956.1"/>
    <property type="molecule type" value="Genomic_DNA"/>
</dbReference>
<dbReference type="InterPro" id="IPR013022">
    <property type="entry name" value="Xyl_isomerase-like_TIM-brl"/>
</dbReference>
<keyword evidence="3" id="KW-1185">Reference proteome</keyword>
<dbReference type="InterPro" id="IPR050312">
    <property type="entry name" value="IolE/XylAMocC-like"/>
</dbReference>
<evidence type="ECO:0000313" key="3">
    <source>
        <dbReference type="Proteomes" id="UP000487757"/>
    </source>
</evidence>
<comment type="caution">
    <text evidence="2">The sequence shown here is derived from an EMBL/GenBank/DDBJ whole genome shotgun (WGS) entry which is preliminary data.</text>
</comment>
<organism evidence="2 3">
    <name type="scientific">Pedobacter petrophilus</name>
    <dbReference type="NCBI Taxonomy" id="1908241"/>
    <lineage>
        <taxon>Bacteria</taxon>
        <taxon>Pseudomonadati</taxon>
        <taxon>Bacteroidota</taxon>
        <taxon>Sphingobacteriia</taxon>
        <taxon>Sphingobacteriales</taxon>
        <taxon>Sphingobacteriaceae</taxon>
        <taxon>Pedobacter</taxon>
    </lineage>
</organism>
<dbReference type="Pfam" id="PF01261">
    <property type="entry name" value="AP_endonuc_2"/>
    <property type="match status" value="1"/>
</dbReference>
<dbReference type="SUPFAM" id="SSF51658">
    <property type="entry name" value="Xylose isomerase-like"/>
    <property type="match status" value="1"/>
</dbReference>
<accession>A0A7K0G1V7</accession>
<evidence type="ECO:0000313" key="2">
    <source>
        <dbReference type="EMBL" id="MRX76956.1"/>
    </source>
</evidence>
<dbReference type="AlphaFoldDB" id="A0A7K0G1V7"/>
<sequence length="301" mass="34357">MEQINRKKFIKYSGIVLGALSLAYKLPDAVIKGPKLSFSTLGCPKWDLPQILDFASKYDYQGVEIRIIAGELDLNKSLWFSEANMASTKRMISDKGLIITDLGSSAHMHYNANPDRDKNFDEAKKYIDLAQRLGSKYVRVFPEKLLSGEARKASLDTIATNLKLLGNYASQVMILLESHGELVEMNELQYVMQQAENHNVGMIWDIHNMWAASKQSPAEVCKKLAKYIRHVHVKDAKVIDGKEHYVLLGKGDVPLKEAFDSLKQVKYKGFYSLEWEKLWHPELEEPEIALAQYPDALKRYF</sequence>
<proteinExistence type="predicted"/>
<gene>
    <name evidence="2" type="ORF">GJU39_12750</name>
</gene>